<reference evidence="8" key="1">
    <citation type="journal article" date="2014" name="Int. J. Syst. Evol. Microbiol.">
        <title>Complete genome sequence of Corynebacterium casei LMG S-19264T (=DSM 44701T), isolated from a smear-ripened cheese.</title>
        <authorList>
            <consortium name="US DOE Joint Genome Institute (JGI-PGF)"/>
            <person name="Walter F."/>
            <person name="Albersmeier A."/>
            <person name="Kalinowski J."/>
            <person name="Ruckert C."/>
        </authorList>
    </citation>
    <scope>NUCLEOTIDE SEQUENCE</scope>
    <source>
        <strain evidence="8">VKM Ac-2007</strain>
    </source>
</reference>
<keyword evidence="4" id="KW-0238">DNA-binding</keyword>
<organism evidence="8 9">
    <name type="scientific">Streptosporangium carneum</name>
    <dbReference type="NCBI Taxonomy" id="47481"/>
    <lineage>
        <taxon>Bacteria</taxon>
        <taxon>Bacillati</taxon>
        <taxon>Actinomycetota</taxon>
        <taxon>Actinomycetes</taxon>
        <taxon>Streptosporangiales</taxon>
        <taxon>Streptosporangiaceae</taxon>
        <taxon>Streptosporangium</taxon>
    </lineage>
</organism>
<dbReference type="CDD" id="cd07377">
    <property type="entry name" value="WHTH_GntR"/>
    <property type="match status" value="1"/>
</dbReference>
<dbReference type="SMART" id="SM00345">
    <property type="entry name" value="HTH_GNTR"/>
    <property type="match status" value="1"/>
</dbReference>
<keyword evidence="5" id="KW-0804">Transcription</keyword>
<dbReference type="RefSeq" id="WP_271222950.1">
    <property type="nucleotide sequence ID" value="NZ_BSEV01000036.1"/>
</dbReference>
<dbReference type="InterPro" id="IPR000524">
    <property type="entry name" value="Tscrpt_reg_HTH_GntR"/>
</dbReference>
<dbReference type="EMBL" id="BSEV01000036">
    <property type="protein sequence ID" value="GLK14718.1"/>
    <property type="molecule type" value="Genomic_DNA"/>
</dbReference>
<dbReference type="Pfam" id="PF00155">
    <property type="entry name" value="Aminotran_1_2"/>
    <property type="match status" value="1"/>
</dbReference>
<evidence type="ECO:0000256" key="4">
    <source>
        <dbReference type="ARBA" id="ARBA00023125"/>
    </source>
</evidence>
<dbReference type="InterPro" id="IPR036388">
    <property type="entry name" value="WH-like_DNA-bd_sf"/>
</dbReference>
<keyword evidence="2" id="KW-0663">Pyridoxal phosphate</keyword>
<dbReference type="Gene3D" id="1.10.10.10">
    <property type="entry name" value="Winged helix-like DNA-binding domain superfamily/Winged helix DNA-binding domain"/>
    <property type="match status" value="1"/>
</dbReference>
<comment type="similarity">
    <text evidence="1">In the C-terminal section; belongs to the class-I pyridoxal-phosphate-dependent aminotransferase family.</text>
</comment>
<dbReference type="Proteomes" id="UP001143474">
    <property type="component" value="Unassembled WGS sequence"/>
</dbReference>
<dbReference type="SUPFAM" id="SSF46785">
    <property type="entry name" value="Winged helix' DNA-binding domain"/>
    <property type="match status" value="1"/>
</dbReference>
<feature type="region of interest" description="Disordered" evidence="6">
    <location>
        <begin position="472"/>
        <end position="497"/>
    </location>
</feature>
<evidence type="ECO:0000256" key="5">
    <source>
        <dbReference type="ARBA" id="ARBA00023163"/>
    </source>
</evidence>
<evidence type="ECO:0000256" key="1">
    <source>
        <dbReference type="ARBA" id="ARBA00005384"/>
    </source>
</evidence>
<evidence type="ECO:0000256" key="6">
    <source>
        <dbReference type="SAM" id="MobiDB-lite"/>
    </source>
</evidence>
<dbReference type="PANTHER" id="PTHR46577:SF1">
    <property type="entry name" value="HTH-TYPE TRANSCRIPTIONAL REGULATORY PROTEIN GABR"/>
    <property type="match status" value="1"/>
</dbReference>
<evidence type="ECO:0000313" key="9">
    <source>
        <dbReference type="Proteomes" id="UP001143474"/>
    </source>
</evidence>
<dbReference type="SUPFAM" id="SSF53383">
    <property type="entry name" value="PLP-dependent transferases"/>
    <property type="match status" value="1"/>
</dbReference>
<accession>A0A9W6IAP7</accession>
<evidence type="ECO:0000256" key="2">
    <source>
        <dbReference type="ARBA" id="ARBA00022898"/>
    </source>
</evidence>
<keyword evidence="9" id="KW-1185">Reference proteome</keyword>
<dbReference type="AlphaFoldDB" id="A0A9W6IAP7"/>
<dbReference type="InterPro" id="IPR015421">
    <property type="entry name" value="PyrdxlP-dep_Trfase_major"/>
</dbReference>
<comment type="caution">
    <text evidence="8">The sequence shown here is derived from an EMBL/GenBank/DDBJ whole genome shotgun (WGS) entry which is preliminary data.</text>
</comment>
<evidence type="ECO:0000256" key="3">
    <source>
        <dbReference type="ARBA" id="ARBA00023015"/>
    </source>
</evidence>
<dbReference type="InterPro" id="IPR004839">
    <property type="entry name" value="Aminotransferase_I/II_large"/>
</dbReference>
<dbReference type="GO" id="GO:0003700">
    <property type="term" value="F:DNA-binding transcription factor activity"/>
    <property type="evidence" value="ECO:0007669"/>
    <property type="project" value="InterPro"/>
</dbReference>
<evidence type="ECO:0000313" key="8">
    <source>
        <dbReference type="EMBL" id="GLK14718.1"/>
    </source>
</evidence>
<dbReference type="GO" id="GO:0003677">
    <property type="term" value="F:DNA binding"/>
    <property type="evidence" value="ECO:0007669"/>
    <property type="project" value="UniProtKB-KW"/>
</dbReference>
<dbReference type="PANTHER" id="PTHR46577">
    <property type="entry name" value="HTH-TYPE TRANSCRIPTIONAL REGULATORY PROTEIN GABR"/>
    <property type="match status" value="1"/>
</dbReference>
<dbReference type="PROSITE" id="PS50949">
    <property type="entry name" value="HTH_GNTR"/>
    <property type="match status" value="1"/>
</dbReference>
<sequence length="497" mass="51947">MDHDLGWWVRIALDGWRDRPGPRYRRIAEAVAEAVESRLVAAGDRLPAERPLADALSVSRGTVVRCLDELEAAGIVERLRGSGTFVRSRPAWTDTPRENPASALLRRQMAGGGESIDLSQAVPSGVDHLPPVSGLDVLAGVEGHGLEPAGSLALRTALADHLTRRLRLPTDPDQLIVTSGAQHALTLVAAAVVPRGRTVVTGCPTYAGLPGALAGRGARLVGVPVDSFGIDAQAAHRAAAHLSAPVIYVDSGGGSPVGAVLSRSRRESLLNTARRTGALIVENLAQGGLHLEPDADPAEPLAAGEDAVIAVGSLSKLLWAGLRVGWIRTQGAPRGHLLRLRSASDLAPGVPAQVIATRLLEAVDDPWLDALRAALRARRDLLVTLLGRHLPAWRAHPQAAGLSLWVTLPVTDSESYAHLAARYGVIVAPGAAHCVDGRHHAGIRLSVAESPHVLEAAVDRLAAAWEHHSRDLAAGRSQAAPAPAPGPAVSGQILTSS</sequence>
<dbReference type="Pfam" id="PF00392">
    <property type="entry name" value="GntR"/>
    <property type="match status" value="1"/>
</dbReference>
<feature type="domain" description="HTH gntR-type" evidence="7">
    <location>
        <begin position="21"/>
        <end position="89"/>
    </location>
</feature>
<reference evidence="8" key="2">
    <citation type="submission" date="2023-01" db="EMBL/GenBank/DDBJ databases">
        <authorList>
            <person name="Sun Q."/>
            <person name="Evtushenko L."/>
        </authorList>
    </citation>
    <scope>NUCLEOTIDE SEQUENCE</scope>
    <source>
        <strain evidence="8">VKM Ac-2007</strain>
    </source>
</reference>
<proteinExistence type="inferred from homology"/>
<dbReference type="Gene3D" id="3.40.640.10">
    <property type="entry name" value="Type I PLP-dependent aspartate aminotransferase-like (Major domain)"/>
    <property type="match status" value="1"/>
</dbReference>
<keyword evidence="3" id="KW-0805">Transcription regulation</keyword>
<dbReference type="InterPro" id="IPR015424">
    <property type="entry name" value="PyrdxlP-dep_Trfase"/>
</dbReference>
<dbReference type="InterPro" id="IPR015422">
    <property type="entry name" value="PyrdxlP-dep_Trfase_small"/>
</dbReference>
<protein>
    <submittedName>
        <fullName evidence="8">GntR family transcriptional regulator</fullName>
    </submittedName>
</protein>
<gene>
    <name evidence="8" type="ORF">GCM10017600_81300</name>
</gene>
<dbReference type="PRINTS" id="PR00035">
    <property type="entry name" value="HTHGNTR"/>
</dbReference>
<dbReference type="InterPro" id="IPR051446">
    <property type="entry name" value="HTH_trans_reg/aminotransferase"/>
</dbReference>
<dbReference type="CDD" id="cd00609">
    <property type="entry name" value="AAT_like"/>
    <property type="match status" value="1"/>
</dbReference>
<name>A0A9W6IAP7_9ACTN</name>
<evidence type="ECO:0000259" key="7">
    <source>
        <dbReference type="PROSITE" id="PS50949"/>
    </source>
</evidence>
<dbReference type="InterPro" id="IPR036390">
    <property type="entry name" value="WH_DNA-bd_sf"/>
</dbReference>
<dbReference type="GO" id="GO:0030170">
    <property type="term" value="F:pyridoxal phosphate binding"/>
    <property type="evidence" value="ECO:0007669"/>
    <property type="project" value="InterPro"/>
</dbReference>
<dbReference type="Gene3D" id="3.90.1150.10">
    <property type="entry name" value="Aspartate Aminotransferase, domain 1"/>
    <property type="match status" value="1"/>
</dbReference>